<reference evidence="2 3" key="1">
    <citation type="submission" date="2015-11" db="EMBL/GenBank/DDBJ databases">
        <title>Expanding the genomic diversity of Burkholderia species for the development of highly accurate diagnostics.</title>
        <authorList>
            <person name="Sahl J."/>
            <person name="Keim P."/>
            <person name="Wagner D."/>
        </authorList>
    </citation>
    <scope>NUCLEOTIDE SEQUENCE [LARGE SCALE GENOMIC DNA]</scope>
    <source>
        <strain evidence="2 3">MSMB2167WGS</strain>
    </source>
</reference>
<comment type="caution">
    <text evidence="2">The sequence shown here is derived from an EMBL/GenBank/DDBJ whole genome shotgun (WGS) entry which is preliminary data.</text>
</comment>
<sequence length="72" mass="8100">MREQLEKFEYLWDGSQPQWALLAMEQDGQSSYLVVNTQSRAAKIIEDDALAQQIIERMLGAGVRIVSPGDGF</sequence>
<dbReference type="EMBL" id="LPIX01000092">
    <property type="protein sequence ID" value="KWD96388.1"/>
    <property type="molecule type" value="Genomic_DNA"/>
</dbReference>
<name>A0A107F5Z0_9BURK</name>
<organism evidence="2 3">
    <name type="scientific">Burkholderia ubonensis</name>
    <dbReference type="NCBI Taxonomy" id="101571"/>
    <lineage>
        <taxon>Bacteria</taxon>
        <taxon>Pseudomonadati</taxon>
        <taxon>Pseudomonadota</taxon>
        <taxon>Betaproteobacteria</taxon>
        <taxon>Burkholderiales</taxon>
        <taxon>Burkholderiaceae</taxon>
        <taxon>Burkholderia</taxon>
        <taxon>Burkholderia cepacia complex</taxon>
    </lineage>
</organism>
<evidence type="ECO:0000313" key="2">
    <source>
        <dbReference type="EMBL" id="KWD96395.1"/>
    </source>
</evidence>
<dbReference type="Proteomes" id="UP000062998">
    <property type="component" value="Unassembled WGS sequence"/>
</dbReference>
<gene>
    <name evidence="1" type="ORF">WL73_23345</name>
    <name evidence="2" type="ORF">WL73_23385</name>
</gene>
<evidence type="ECO:0000313" key="1">
    <source>
        <dbReference type="EMBL" id="KWD96388.1"/>
    </source>
</evidence>
<protein>
    <submittedName>
        <fullName evidence="2">Uncharacterized protein</fullName>
    </submittedName>
</protein>
<dbReference type="AlphaFoldDB" id="A0A107F5Z0"/>
<dbReference type="EMBL" id="LPIX01000092">
    <property type="protein sequence ID" value="KWD96395.1"/>
    <property type="molecule type" value="Genomic_DNA"/>
</dbReference>
<evidence type="ECO:0000313" key="3">
    <source>
        <dbReference type="Proteomes" id="UP000062998"/>
    </source>
</evidence>
<proteinExistence type="predicted"/>
<accession>A0A107F5Z0</accession>